<accession>A0A1B2LWS9</accession>
<evidence type="ECO:0000256" key="2">
    <source>
        <dbReference type="ARBA" id="ARBA00022603"/>
    </source>
</evidence>
<name>A0A1B2LWS9_9GAMM</name>
<dbReference type="GO" id="GO:0008757">
    <property type="term" value="F:S-adenosylmethionine-dependent methyltransferase activity"/>
    <property type="evidence" value="ECO:0007669"/>
    <property type="project" value="InterPro"/>
</dbReference>
<keyword evidence="6" id="KW-1185">Reference proteome</keyword>
<dbReference type="InterPro" id="IPR051052">
    <property type="entry name" value="Diverse_substrate_MTase"/>
</dbReference>
<gene>
    <name evidence="5" type="ORF">BFG52_02815</name>
</gene>
<comment type="similarity">
    <text evidence="1">Belongs to the methyltransferase superfamily.</text>
</comment>
<evidence type="ECO:0000256" key="3">
    <source>
        <dbReference type="ARBA" id="ARBA00022679"/>
    </source>
</evidence>
<dbReference type="Gene3D" id="3.40.50.150">
    <property type="entry name" value="Vaccinia Virus protein VP39"/>
    <property type="match status" value="1"/>
</dbReference>
<dbReference type="OrthoDB" id="529208at2"/>
<dbReference type="InterPro" id="IPR013216">
    <property type="entry name" value="Methyltransf_11"/>
</dbReference>
<dbReference type="Pfam" id="PF08241">
    <property type="entry name" value="Methyltransf_11"/>
    <property type="match status" value="1"/>
</dbReference>
<evidence type="ECO:0000313" key="6">
    <source>
        <dbReference type="Proteomes" id="UP000093391"/>
    </source>
</evidence>
<dbReference type="SUPFAM" id="SSF53335">
    <property type="entry name" value="S-adenosyl-L-methionine-dependent methyltransferases"/>
    <property type="match status" value="1"/>
</dbReference>
<dbReference type="STRING" id="1789224.BFG52_02815"/>
<sequence length="257" mass="29098">MSKPQVSQHQLNEQQYQGKSEAYLKSKVHAQGLEFGKMQALVQQHQYQEILDLGCGGGHVSYHLAPYAKAITAYDLSAEMVDLVVQQAQQKGFANVTGQVGVAENLSFAAQRFDLVVSRYSAHHWQNLPQALAEIHRVLRDHGRVVIFDIVGSSHPILDTFIQSIEFIRDPSHVRDYSLAEWIQMTEQAGFHAQQIERQSLTLDFQSWVQRMQSPADAVATILNLQNKVSDLVRDYYKVQKDGTFVSQAVYLELTKI</sequence>
<feature type="domain" description="Methyltransferase type 11" evidence="4">
    <location>
        <begin position="51"/>
        <end position="147"/>
    </location>
</feature>
<evidence type="ECO:0000256" key="1">
    <source>
        <dbReference type="ARBA" id="ARBA00008361"/>
    </source>
</evidence>
<proteinExistence type="inferred from homology"/>
<keyword evidence="2 5" id="KW-0489">Methyltransferase</keyword>
<reference evidence="5 6" key="1">
    <citation type="submission" date="2016-08" db="EMBL/GenBank/DDBJ databases">
        <authorList>
            <person name="Seilhamer J.J."/>
        </authorList>
    </citation>
    <scope>NUCLEOTIDE SEQUENCE [LARGE SCALE GENOMIC DNA]</scope>
    <source>
        <strain evidence="5 6">BRTC-1</strain>
    </source>
</reference>
<dbReference type="GO" id="GO:0032259">
    <property type="term" value="P:methylation"/>
    <property type="evidence" value="ECO:0007669"/>
    <property type="project" value="UniProtKB-KW"/>
</dbReference>
<organism evidence="5 6">
    <name type="scientific">Acinetobacter larvae</name>
    <dbReference type="NCBI Taxonomy" id="1789224"/>
    <lineage>
        <taxon>Bacteria</taxon>
        <taxon>Pseudomonadati</taxon>
        <taxon>Pseudomonadota</taxon>
        <taxon>Gammaproteobacteria</taxon>
        <taxon>Moraxellales</taxon>
        <taxon>Moraxellaceae</taxon>
        <taxon>Acinetobacter</taxon>
    </lineage>
</organism>
<dbReference type="CDD" id="cd02440">
    <property type="entry name" value="AdoMet_MTases"/>
    <property type="match status" value="1"/>
</dbReference>
<dbReference type="InterPro" id="IPR029063">
    <property type="entry name" value="SAM-dependent_MTases_sf"/>
</dbReference>
<dbReference type="PANTHER" id="PTHR44942:SF4">
    <property type="entry name" value="METHYLTRANSFERASE TYPE 11 DOMAIN-CONTAINING PROTEIN"/>
    <property type="match status" value="1"/>
</dbReference>
<dbReference type="Proteomes" id="UP000093391">
    <property type="component" value="Chromosome"/>
</dbReference>
<dbReference type="AlphaFoldDB" id="A0A1B2LWS9"/>
<dbReference type="KEGG" id="ala:BFG52_02815"/>
<evidence type="ECO:0000259" key="4">
    <source>
        <dbReference type="Pfam" id="PF08241"/>
    </source>
</evidence>
<dbReference type="RefSeq" id="WP_067552363.1">
    <property type="nucleotide sequence ID" value="NZ_CP016895.1"/>
</dbReference>
<dbReference type="PANTHER" id="PTHR44942">
    <property type="entry name" value="METHYLTRANSF_11 DOMAIN-CONTAINING PROTEIN"/>
    <property type="match status" value="1"/>
</dbReference>
<dbReference type="EMBL" id="CP016895">
    <property type="protein sequence ID" value="AOA57396.1"/>
    <property type="molecule type" value="Genomic_DNA"/>
</dbReference>
<protein>
    <submittedName>
        <fullName evidence="5">SAM-dependent methyltransferase</fullName>
    </submittedName>
</protein>
<evidence type="ECO:0000313" key="5">
    <source>
        <dbReference type="EMBL" id="AOA57396.1"/>
    </source>
</evidence>
<keyword evidence="3 5" id="KW-0808">Transferase</keyword>